<name>A0A1R4H544_9GAMM</name>
<evidence type="ECO:0000313" key="9">
    <source>
        <dbReference type="Proteomes" id="UP000195667"/>
    </source>
</evidence>
<proteinExistence type="predicted"/>
<feature type="signal peptide" evidence="7">
    <location>
        <begin position="1"/>
        <end position="23"/>
    </location>
</feature>
<dbReference type="Gene3D" id="1.20.1600.10">
    <property type="entry name" value="Outer membrane efflux proteins (OEP)"/>
    <property type="match status" value="1"/>
</dbReference>
<evidence type="ECO:0000256" key="6">
    <source>
        <dbReference type="SAM" id="Coils"/>
    </source>
</evidence>
<evidence type="ECO:0000256" key="4">
    <source>
        <dbReference type="ARBA" id="ARBA00023136"/>
    </source>
</evidence>
<dbReference type="GO" id="GO:1990281">
    <property type="term" value="C:efflux pump complex"/>
    <property type="evidence" value="ECO:0007669"/>
    <property type="project" value="TreeGrafter"/>
</dbReference>
<gene>
    <name evidence="8" type="ORF">CRENPOLYSF1_190044</name>
</gene>
<keyword evidence="9" id="KW-1185">Reference proteome</keyword>
<dbReference type="Proteomes" id="UP000195667">
    <property type="component" value="Unassembled WGS sequence"/>
</dbReference>
<dbReference type="PANTHER" id="PTHR30026">
    <property type="entry name" value="OUTER MEMBRANE PROTEIN TOLC"/>
    <property type="match status" value="1"/>
</dbReference>
<evidence type="ECO:0000256" key="7">
    <source>
        <dbReference type="SAM" id="SignalP"/>
    </source>
</evidence>
<evidence type="ECO:0000256" key="2">
    <source>
        <dbReference type="ARBA" id="ARBA00022452"/>
    </source>
</evidence>
<keyword evidence="7" id="KW-0732">Signal</keyword>
<keyword evidence="3" id="KW-0812">Transmembrane</keyword>
<dbReference type="OrthoDB" id="8478097at2"/>
<reference evidence="9" key="1">
    <citation type="submission" date="2017-02" db="EMBL/GenBank/DDBJ databases">
        <authorList>
            <person name="Daims H."/>
        </authorList>
    </citation>
    <scope>NUCLEOTIDE SEQUENCE [LARGE SCALE GENOMIC DNA]</scope>
</reference>
<dbReference type="EMBL" id="FUKI01000092">
    <property type="protein sequence ID" value="SJM91364.1"/>
    <property type="molecule type" value="Genomic_DNA"/>
</dbReference>
<comment type="subcellular location">
    <subcellularLocation>
        <location evidence="1">Cell outer membrane</location>
    </subcellularLocation>
</comment>
<sequence length="418" mass="45980">MLVLHLLKISLPIFLLASSLALAKPPPPIVEHEDPIEVDDKLTLSKVISDAMEKFPDSSWLKSLENEANAIAQRGKSWTAGASQASLRFQEAASGTLHYVDAGVQVPLWNPGQRSAERAIARQAESSGAAQAASVKLRVAGLVRSALWDIALQKIRHEQAVADLDITEQLYNKVQRRVELGDLPLADVLLAETERLQKLSTLTLAEAELMHARKRYTSITQSTKLPAKYAEELVDLKEIQHNHPVLAAINSQIERKQAEIKAIKLVGSGQSNIAIGINSDHGSNDSRSNETESFNIGVNVPFGGEAHLAPHIAAAQVEMAKLISEREQLFRDLEQAHHEAEHNLKVNAAEFDIAKQLQEVAEDHFKMMQFSFSAGEIDLMDLLKVQARAQLAILSAKERAIIIERDKALYNQAVGVMP</sequence>
<evidence type="ECO:0000256" key="1">
    <source>
        <dbReference type="ARBA" id="ARBA00004442"/>
    </source>
</evidence>
<dbReference type="PANTHER" id="PTHR30026:SF20">
    <property type="entry name" value="OUTER MEMBRANE PROTEIN TOLC"/>
    <property type="match status" value="1"/>
</dbReference>
<evidence type="ECO:0000256" key="3">
    <source>
        <dbReference type="ARBA" id="ARBA00022692"/>
    </source>
</evidence>
<feature type="coiled-coil region" evidence="6">
    <location>
        <begin position="312"/>
        <end position="339"/>
    </location>
</feature>
<dbReference type="InterPro" id="IPR051906">
    <property type="entry name" value="TolC-like"/>
</dbReference>
<feature type="chain" id="PRO_5012074173" description="Outer membrane efflux protein" evidence="7">
    <location>
        <begin position="24"/>
        <end position="418"/>
    </location>
</feature>
<evidence type="ECO:0000256" key="5">
    <source>
        <dbReference type="ARBA" id="ARBA00023237"/>
    </source>
</evidence>
<organism evidence="8 9">
    <name type="scientific">Crenothrix polyspora</name>
    <dbReference type="NCBI Taxonomy" id="360316"/>
    <lineage>
        <taxon>Bacteria</taxon>
        <taxon>Pseudomonadati</taxon>
        <taxon>Pseudomonadota</taxon>
        <taxon>Gammaproteobacteria</taxon>
        <taxon>Methylococcales</taxon>
        <taxon>Crenotrichaceae</taxon>
        <taxon>Crenothrix</taxon>
    </lineage>
</organism>
<keyword evidence="2" id="KW-1134">Transmembrane beta strand</keyword>
<dbReference type="SUPFAM" id="SSF56954">
    <property type="entry name" value="Outer membrane efflux proteins (OEP)"/>
    <property type="match status" value="1"/>
</dbReference>
<accession>A0A1R4H544</accession>
<keyword evidence="4" id="KW-0472">Membrane</keyword>
<protein>
    <recommendedName>
        <fullName evidence="10">Outer membrane efflux protein</fullName>
    </recommendedName>
</protein>
<dbReference type="AlphaFoldDB" id="A0A1R4H544"/>
<dbReference type="GO" id="GO:0015288">
    <property type="term" value="F:porin activity"/>
    <property type="evidence" value="ECO:0007669"/>
    <property type="project" value="TreeGrafter"/>
</dbReference>
<keyword evidence="5" id="KW-0998">Cell outer membrane</keyword>
<dbReference type="RefSeq" id="WP_087142921.1">
    <property type="nucleotide sequence ID" value="NZ_FUKI01000092.1"/>
</dbReference>
<dbReference type="GO" id="GO:0009279">
    <property type="term" value="C:cell outer membrane"/>
    <property type="evidence" value="ECO:0007669"/>
    <property type="project" value="UniProtKB-SubCell"/>
</dbReference>
<dbReference type="GO" id="GO:0015562">
    <property type="term" value="F:efflux transmembrane transporter activity"/>
    <property type="evidence" value="ECO:0007669"/>
    <property type="project" value="InterPro"/>
</dbReference>
<evidence type="ECO:0000313" key="8">
    <source>
        <dbReference type="EMBL" id="SJM91364.1"/>
    </source>
</evidence>
<evidence type="ECO:0008006" key="10">
    <source>
        <dbReference type="Google" id="ProtNLM"/>
    </source>
</evidence>
<keyword evidence="6" id="KW-0175">Coiled coil</keyword>